<gene>
    <name evidence="3" type="primary">bshA</name>
    <name evidence="3" type="ORF">N7E81_13445</name>
</gene>
<evidence type="ECO:0000313" key="4">
    <source>
        <dbReference type="Proteomes" id="UP001062165"/>
    </source>
</evidence>
<organism evidence="3 4">
    <name type="scientific">Reichenbachiella carrageenanivorans</name>
    <dbReference type="NCBI Taxonomy" id="2979869"/>
    <lineage>
        <taxon>Bacteria</taxon>
        <taxon>Pseudomonadati</taxon>
        <taxon>Bacteroidota</taxon>
        <taxon>Cytophagia</taxon>
        <taxon>Cytophagales</taxon>
        <taxon>Reichenbachiellaceae</taxon>
        <taxon>Reichenbachiella</taxon>
    </lineage>
</organism>
<dbReference type="Proteomes" id="UP001062165">
    <property type="component" value="Chromosome"/>
</dbReference>
<dbReference type="InterPro" id="IPR028098">
    <property type="entry name" value="Glyco_trans_4-like_N"/>
</dbReference>
<dbReference type="PANTHER" id="PTHR45947">
    <property type="entry name" value="SULFOQUINOVOSYL TRANSFERASE SQD2"/>
    <property type="match status" value="1"/>
</dbReference>
<dbReference type="RefSeq" id="WP_263050107.1">
    <property type="nucleotide sequence ID" value="NZ_CP106735.1"/>
</dbReference>
<reference evidence="3" key="1">
    <citation type="submission" date="2022-10" db="EMBL/GenBank/DDBJ databases">
        <title>Comparative genomics and taxonomic characterization of three novel marine species of genus Reichenbachiella exhibiting antioxidant and polysaccharide degradation activities.</title>
        <authorList>
            <person name="Muhammad N."/>
            <person name="Lee Y.-J."/>
            <person name="Ko J."/>
            <person name="Kim S.-G."/>
        </authorList>
    </citation>
    <scope>NUCLEOTIDE SEQUENCE</scope>
    <source>
        <strain evidence="3">Wsw4-B4</strain>
    </source>
</reference>
<dbReference type="InterPro" id="IPR001296">
    <property type="entry name" value="Glyco_trans_1"/>
</dbReference>
<dbReference type="SUPFAM" id="SSF53756">
    <property type="entry name" value="UDP-Glycosyltransferase/glycogen phosphorylase"/>
    <property type="match status" value="1"/>
</dbReference>
<dbReference type="Pfam" id="PF13439">
    <property type="entry name" value="Glyco_transf_4"/>
    <property type="match status" value="1"/>
</dbReference>
<dbReference type="Gene3D" id="3.40.50.2000">
    <property type="entry name" value="Glycogen Phosphorylase B"/>
    <property type="match status" value="2"/>
</dbReference>
<dbReference type="EMBL" id="CP106735">
    <property type="protein sequence ID" value="UXX78361.1"/>
    <property type="molecule type" value="Genomic_DNA"/>
</dbReference>
<dbReference type="InterPro" id="IPR023881">
    <property type="entry name" value="Thiol_BshA"/>
</dbReference>
<evidence type="ECO:0000313" key="3">
    <source>
        <dbReference type="EMBL" id="UXX78361.1"/>
    </source>
</evidence>
<evidence type="ECO:0000259" key="2">
    <source>
        <dbReference type="Pfam" id="PF13439"/>
    </source>
</evidence>
<dbReference type="Pfam" id="PF00534">
    <property type="entry name" value="Glycos_transf_1"/>
    <property type="match status" value="1"/>
</dbReference>
<keyword evidence="4" id="KW-1185">Reference proteome</keyword>
<name>A0ABY6CWR6_9BACT</name>
<evidence type="ECO:0000259" key="1">
    <source>
        <dbReference type="Pfam" id="PF00534"/>
    </source>
</evidence>
<accession>A0ABY6CWR6</accession>
<proteinExistence type="predicted"/>
<feature type="domain" description="Glycosyl transferase family 1" evidence="1">
    <location>
        <begin position="185"/>
        <end position="342"/>
    </location>
</feature>
<protein>
    <submittedName>
        <fullName evidence="3">N-acetyl-alpha-D-glucosaminyl L-malate synthase BshA</fullName>
    </submittedName>
</protein>
<feature type="domain" description="Glycosyltransferase subfamily 4-like N-terminal" evidence="2">
    <location>
        <begin position="11"/>
        <end position="180"/>
    </location>
</feature>
<sequence length="381" mass="42817">MNIGVVCYPTYGGSGVVATELGKAMAAEGHKVHFITYSQPTRLDFFNENLFYHEVDIKPYPLFQYPPYEIALASKMVDVAKREKLDLFHVHYAVPHASAAYMAREILKVEDLHVPFITTLHGTDITIVGKDASLEPVVTFSINQSDGITAVSSDLRKDTYDQFKVTKEIQVIPNFIDLDRFKKQKKDHFKKAICPNDEKLIVHTSNFRKVKRVQDVVKVFNEIRKTVPAKLLLVGDGPERSAIEKLAEQSCSMEDVRFLGKLEAVEEVLSVSDLFLMTSEKESFGLAALEAMACEVPLISTNAGGLPELNVDGVTGYLCDVGDIENMANKALEILDKDNLPKFKEAALKRAQEFELSNILPMYENLYKQVITEFKEKMVVK</sequence>
<dbReference type="PANTHER" id="PTHR45947:SF3">
    <property type="entry name" value="SULFOQUINOVOSYL TRANSFERASE SQD2"/>
    <property type="match status" value="1"/>
</dbReference>
<dbReference type="InterPro" id="IPR050194">
    <property type="entry name" value="Glycosyltransferase_grp1"/>
</dbReference>
<dbReference type="NCBIfam" id="TIGR03999">
    <property type="entry name" value="thiol_BshA"/>
    <property type="match status" value="1"/>
</dbReference>